<accession>A0ABU8N3G2</accession>
<keyword evidence="3" id="KW-1185">Reference proteome</keyword>
<dbReference type="RefSeq" id="WP_337713429.1">
    <property type="nucleotide sequence ID" value="NZ_JBBEGL010000003.1"/>
</dbReference>
<name>A0ABU8N3G2_9PSEU</name>
<feature type="region of interest" description="Disordered" evidence="1">
    <location>
        <begin position="1"/>
        <end position="23"/>
    </location>
</feature>
<proteinExistence type="predicted"/>
<dbReference type="Proteomes" id="UP001370100">
    <property type="component" value="Unassembled WGS sequence"/>
</dbReference>
<reference evidence="2 3" key="1">
    <citation type="submission" date="2024-03" db="EMBL/GenBank/DDBJ databases">
        <title>Actinomycetospora sp. OC33-EN06, a novel actinomycete isolated from wild orchid (Aerides multiflora).</title>
        <authorList>
            <person name="Suriyachadkun C."/>
        </authorList>
    </citation>
    <scope>NUCLEOTIDE SEQUENCE [LARGE SCALE GENOMIC DNA]</scope>
    <source>
        <strain evidence="2 3">OC33-EN06</strain>
    </source>
</reference>
<gene>
    <name evidence="2" type="ORF">WCD41_10770</name>
</gene>
<evidence type="ECO:0000313" key="2">
    <source>
        <dbReference type="EMBL" id="MEJ2886931.1"/>
    </source>
</evidence>
<organism evidence="2 3">
    <name type="scientific">Actinomycetospora aeridis</name>
    <dbReference type="NCBI Taxonomy" id="3129231"/>
    <lineage>
        <taxon>Bacteria</taxon>
        <taxon>Bacillati</taxon>
        <taxon>Actinomycetota</taxon>
        <taxon>Actinomycetes</taxon>
        <taxon>Pseudonocardiales</taxon>
        <taxon>Pseudonocardiaceae</taxon>
        <taxon>Actinomycetospora</taxon>
    </lineage>
</organism>
<dbReference type="EMBL" id="JBBEGL010000003">
    <property type="protein sequence ID" value="MEJ2886931.1"/>
    <property type="molecule type" value="Genomic_DNA"/>
</dbReference>
<protein>
    <submittedName>
        <fullName evidence="2">Uncharacterized protein</fullName>
    </submittedName>
</protein>
<comment type="caution">
    <text evidence="2">The sequence shown here is derived from an EMBL/GenBank/DDBJ whole genome shotgun (WGS) entry which is preliminary data.</text>
</comment>
<sequence length="109" mass="12092">MSELSNELQLDDSGVAVGLPRPTSDVDQIADVPYRAVAFRDNDLASALERSASWLRSTEAWLGEALDVSAIHLDYDNGADSPYFEVKLLCNEEDLAGAPLLRRRHEHRP</sequence>
<evidence type="ECO:0000313" key="3">
    <source>
        <dbReference type="Proteomes" id="UP001370100"/>
    </source>
</evidence>
<evidence type="ECO:0000256" key="1">
    <source>
        <dbReference type="SAM" id="MobiDB-lite"/>
    </source>
</evidence>